<keyword evidence="1" id="KW-0833">Ubl conjugation pathway</keyword>
<feature type="domain" description="DCUN1" evidence="3">
    <location>
        <begin position="108"/>
        <end position="296"/>
    </location>
</feature>
<dbReference type="PANTHER" id="PTHR12281">
    <property type="entry name" value="RP42 RELATED"/>
    <property type="match status" value="1"/>
</dbReference>
<protein>
    <recommendedName>
        <fullName evidence="2">Defective in cullin neddylation protein</fullName>
    </recommendedName>
</protein>
<dbReference type="PANTHER" id="PTHR12281:SF31">
    <property type="entry name" value="DCN1-LIKE PROTEIN 3"/>
    <property type="match status" value="1"/>
</dbReference>
<dbReference type="GO" id="GO:0045116">
    <property type="term" value="P:protein neddylation"/>
    <property type="evidence" value="ECO:0007669"/>
    <property type="project" value="TreeGrafter"/>
</dbReference>
<dbReference type="EMBL" id="CAIX01000149">
    <property type="protein sequence ID" value="CCI47076.1"/>
    <property type="molecule type" value="Genomic_DNA"/>
</dbReference>
<dbReference type="InterPro" id="IPR005176">
    <property type="entry name" value="PONY_dom"/>
</dbReference>
<evidence type="ECO:0000313" key="4">
    <source>
        <dbReference type="EMBL" id="CCI47076.1"/>
    </source>
</evidence>
<dbReference type="InterPro" id="IPR014764">
    <property type="entry name" value="DCN-prot"/>
</dbReference>
<gene>
    <name evidence="4" type="ORF">BN9_080320</name>
</gene>
<dbReference type="GO" id="GO:0031624">
    <property type="term" value="F:ubiquitin conjugating enzyme binding"/>
    <property type="evidence" value="ECO:0007669"/>
    <property type="project" value="TreeGrafter"/>
</dbReference>
<comment type="caution">
    <text evidence="4">The sequence shown here is derived from an EMBL/GenBank/DDBJ whole genome shotgun (WGS) entry which is preliminary data.</text>
</comment>
<dbReference type="PROSITE" id="PS51229">
    <property type="entry name" value="DCUN1"/>
    <property type="match status" value="1"/>
</dbReference>
<dbReference type="FunFam" id="1.10.238.10:FF:000030">
    <property type="entry name" value="DCN1-like protein"/>
    <property type="match status" value="1"/>
</dbReference>
<dbReference type="OrthoDB" id="27198at2759"/>
<dbReference type="Gene3D" id="1.10.238.200">
    <property type="entry name" value="Cullin, PONY binding domain"/>
    <property type="match status" value="1"/>
</dbReference>
<name>A0A024GL58_9STRA</name>
<dbReference type="STRING" id="65357.A0A024GL58"/>
<dbReference type="Gene3D" id="1.10.238.10">
    <property type="entry name" value="EF-hand"/>
    <property type="match status" value="1"/>
</dbReference>
<evidence type="ECO:0000256" key="2">
    <source>
        <dbReference type="RuleBase" id="RU410713"/>
    </source>
</evidence>
<comment type="function">
    <text evidence="2">Neddylation of cullins play an essential role in the regulation of SCF-type complexes activity.</text>
</comment>
<dbReference type="InParanoid" id="A0A024GL58"/>
<reference evidence="4 5" key="1">
    <citation type="submission" date="2012-05" db="EMBL/GenBank/DDBJ databases">
        <title>Recombination and specialization in a pathogen metapopulation.</title>
        <authorList>
            <person name="Gardiner A."/>
            <person name="Kemen E."/>
            <person name="Schultz-Larsen T."/>
            <person name="MacLean D."/>
            <person name="Van Oosterhout C."/>
            <person name="Jones J.D.G."/>
        </authorList>
    </citation>
    <scope>NUCLEOTIDE SEQUENCE [LARGE SCALE GENOMIC DNA]</scope>
    <source>
        <strain evidence="4 5">Ac Nc2</strain>
    </source>
</reference>
<keyword evidence="5" id="KW-1185">Reference proteome</keyword>
<dbReference type="AlphaFoldDB" id="A0A024GL58"/>
<organism evidence="4 5">
    <name type="scientific">Albugo candida</name>
    <dbReference type="NCBI Taxonomy" id="65357"/>
    <lineage>
        <taxon>Eukaryota</taxon>
        <taxon>Sar</taxon>
        <taxon>Stramenopiles</taxon>
        <taxon>Oomycota</taxon>
        <taxon>Peronosporomycetes</taxon>
        <taxon>Albuginales</taxon>
        <taxon>Albuginaceae</taxon>
        <taxon>Albugo</taxon>
    </lineage>
</organism>
<dbReference type="GO" id="GO:0000151">
    <property type="term" value="C:ubiquitin ligase complex"/>
    <property type="evidence" value="ECO:0007669"/>
    <property type="project" value="TreeGrafter"/>
</dbReference>
<evidence type="ECO:0000313" key="5">
    <source>
        <dbReference type="Proteomes" id="UP000053237"/>
    </source>
</evidence>
<dbReference type="InterPro" id="IPR042460">
    <property type="entry name" value="DCN1-like_PONY"/>
</dbReference>
<sequence>MELIEMDLSRLRIKELNVILPTNFTWTGVRIGGKKAEIINRIQSHPHYRAQKSNSSCESTKEMKSPFLSKRAPNGVSVLYNQFLTKGSFSLKHLDATRCVKKAHRNQQLEAAIDALFDQFRDPEEEDVISEEGILALCEALRVDPQDPVILVLSYFMKAANMCLYTRQEFHTGLRALQCHTLETLQQQIPHLREKLKDGKEFPLIYSYSFVYAKDETQKCLAKELAVELWKILLPGHFGYTQFWIAFVQTNLKNSISKDLWMQVLEFGSHIRPDMSNYDENEAWPVLLDEFVCHMKALIREKGLSRVIEEEQEKSQL</sequence>
<evidence type="ECO:0000259" key="3">
    <source>
        <dbReference type="PROSITE" id="PS51229"/>
    </source>
</evidence>
<dbReference type="GO" id="GO:0097602">
    <property type="term" value="F:cullin family protein binding"/>
    <property type="evidence" value="ECO:0007669"/>
    <property type="project" value="TreeGrafter"/>
</dbReference>
<proteinExistence type="predicted"/>
<dbReference type="Proteomes" id="UP000053237">
    <property type="component" value="Unassembled WGS sequence"/>
</dbReference>
<accession>A0A024GL58</accession>
<evidence type="ECO:0000256" key="1">
    <source>
        <dbReference type="ARBA" id="ARBA00022786"/>
    </source>
</evidence>
<dbReference type="Pfam" id="PF03556">
    <property type="entry name" value="Cullin_binding"/>
    <property type="match status" value="1"/>
</dbReference>
<dbReference type="GO" id="GO:0032182">
    <property type="term" value="F:ubiquitin-like protein binding"/>
    <property type="evidence" value="ECO:0007669"/>
    <property type="project" value="TreeGrafter"/>
</dbReference>